<reference evidence="4" key="1">
    <citation type="journal article" date="2007" name="Plant Cell">
        <title>Dothideomycete-plant interactions illuminated by genome sequencing and EST analysis of the wheat pathogen Stagonospora nodorum.</title>
        <authorList>
            <person name="Hane J.K."/>
            <person name="Lowe R.G."/>
            <person name="Solomon P.S."/>
            <person name="Tan K.C."/>
            <person name="Schoch C.L."/>
            <person name="Spatafora J.W."/>
            <person name="Crous P.W."/>
            <person name="Kodira C."/>
            <person name="Birren B.W."/>
            <person name="Galagan J.E."/>
            <person name="Torriani S.F."/>
            <person name="McDonald B.A."/>
            <person name="Oliver R.P."/>
        </authorList>
    </citation>
    <scope>NUCLEOTIDE SEQUENCE [LARGE SCALE GENOMIC DNA]</scope>
    <source>
        <strain evidence="4">SN15 / ATCC MYA-4574 / FGSC 10173</strain>
    </source>
</reference>
<dbReference type="InterPro" id="IPR052895">
    <property type="entry name" value="HetReg/Transcr_Mod"/>
</dbReference>
<dbReference type="eggNOG" id="ENOG502TBW5">
    <property type="taxonomic scope" value="Eukaryota"/>
</dbReference>
<gene>
    <name evidence="3" type="ORF">SNOG_02165</name>
</gene>
<name>Q0V1E9_PHANO</name>
<evidence type="ECO:0000256" key="1">
    <source>
        <dbReference type="SAM" id="MobiDB-lite"/>
    </source>
</evidence>
<dbReference type="InParanoid" id="Q0V1E9"/>
<sequence length="511" mass="57359">MTPQSIARRISRKLDFAIRGLSKTSVVYKSLNLANCEIRLLHIAPGLKHSTIEVSTSISVLPHPYIPSPYPRADDESELTNGICDPYEALSYEWGNPEAPRHTIFLDGQNFKVRDNLFQALVCFRDMGVTGALWIDAICINQADHRERGHQVQMMGLIYTHALRVRVWLGADFPEFSDSVQFVSRLVHLGELGPGARTVTKVTNREFNKDGKENSSCGERPLSNYADHRASIVAAEEGWRALIALLNHSYWHRIWIIQEYLLARELIIHCSRSSMRHQDLKTAIGVCFSSLCMSDANTEMPIMQSPGFKILDMCESHDPLSQRVFKLPIPTLSLLELLKMTEESACHDPHDRIYAIMGLAEDLQHAVVRIDYDAPLEAVKAGVISALKHTSVIQLYICLVCHLLDVILAEEIFGEDDPADVMFDHRGYLSISLNQSTKLRKSAMRENFSNHHRPNHPVSSPHDTGPTAPNAPNTLNKPRRHALLQCRATLAAAQPNANMWVPDPPPAVISR</sequence>
<evidence type="ECO:0000313" key="3">
    <source>
        <dbReference type="EMBL" id="EAT90377.1"/>
    </source>
</evidence>
<feature type="region of interest" description="Disordered" evidence="1">
    <location>
        <begin position="448"/>
        <end position="476"/>
    </location>
</feature>
<protein>
    <recommendedName>
        <fullName evidence="2">Heterokaryon incompatibility domain-containing protein</fullName>
    </recommendedName>
</protein>
<dbReference type="VEuPathDB" id="FungiDB:JI435_021650"/>
<dbReference type="GeneID" id="5969633"/>
<evidence type="ECO:0000313" key="4">
    <source>
        <dbReference type="Proteomes" id="UP000001055"/>
    </source>
</evidence>
<proteinExistence type="predicted"/>
<dbReference type="KEGG" id="pno:SNOG_02165"/>
<dbReference type="PANTHER" id="PTHR24148:SF77">
    <property type="entry name" value="HETEROKARYON INCOMPATIBILITY DOMAIN-CONTAINING PROTEIN"/>
    <property type="match status" value="1"/>
</dbReference>
<dbReference type="PANTHER" id="PTHR24148">
    <property type="entry name" value="ANKYRIN REPEAT DOMAIN-CONTAINING PROTEIN 39 HOMOLOG-RELATED"/>
    <property type="match status" value="1"/>
</dbReference>
<dbReference type="Pfam" id="PF06985">
    <property type="entry name" value="HET"/>
    <property type="match status" value="1"/>
</dbReference>
<feature type="domain" description="Heterokaryon incompatibility" evidence="2">
    <location>
        <begin position="87"/>
        <end position="259"/>
    </location>
</feature>
<dbReference type="EMBL" id="CH445327">
    <property type="protein sequence ID" value="EAT90377.1"/>
    <property type="molecule type" value="Genomic_DNA"/>
</dbReference>
<dbReference type="InterPro" id="IPR010730">
    <property type="entry name" value="HET"/>
</dbReference>
<dbReference type="AlphaFoldDB" id="Q0V1E9"/>
<dbReference type="RefSeq" id="XP_001792783.1">
    <property type="nucleotide sequence ID" value="XM_001792731.1"/>
</dbReference>
<dbReference type="Proteomes" id="UP000001055">
    <property type="component" value="Unassembled WGS sequence"/>
</dbReference>
<dbReference type="OMA" id="HETTSFV"/>
<organism evidence="3 4">
    <name type="scientific">Phaeosphaeria nodorum (strain SN15 / ATCC MYA-4574 / FGSC 10173)</name>
    <name type="common">Glume blotch fungus</name>
    <name type="synonym">Parastagonospora nodorum</name>
    <dbReference type="NCBI Taxonomy" id="321614"/>
    <lineage>
        <taxon>Eukaryota</taxon>
        <taxon>Fungi</taxon>
        <taxon>Dikarya</taxon>
        <taxon>Ascomycota</taxon>
        <taxon>Pezizomycotina</taxon>
        <taxon>Dothideomycetes</taxon>
        <taxon>Pleosporomycetidae</taxon>
        <taxon>Pleosporales</taxon>
        <taxon>Pleosporineae</taxon>
        <taxon>Phaeosphaeriaceae</taxon>
        <taxon>Parastagonospora</taxon>
    </lineage>
</organism>
<evidence type="ECO:0000259" key="2">
    <source>
        <dbReference type="Pfam" id="PF06985"/>
    </source>
</evidence>
<dbReference type="HOGENOM" id="CLU_533286_0_0_1"/>
<accession>Q0V1E9</accession>